<dbReference type="GO" id="GO:0005886">
    <property type="term" value="C:plasma membrane"/>
    <property type="evidence" value="ECO:0007669"/>
    <property type="project" value="UniProtKB-SubCell"/>
</dbReference>
<comment type="subcellular location">
    <subcellularLocation>
        <location evidence="1">Cell membrane</location>
        <topology evidence="1">Multi-pass membrane protein</topology>
    </subcellularLocation>
</comment>
<keyword evidence="6" id="KW-1133">Transmembrane helix</keyword>
<name>A0A221W9D5_9PSEU</name>
<protein>
    <submittedName>
        <fullName evidence="8">Na(+)/H(+) antiporter subunit F</fullName>
    </submittedName>
</protein>
<evidence type="ECO:0000256" key="2">
    <source>
        <dbReference type="ARBA" id="ARBA00009212"/>
    </source>
</evidence>
<evidence type="ECO:0000256" key="1">
    <source>
        <dbReference type="ARBA" id="ARBA00004651"/>
    </source>
</evidence>
<dbReference type="PANTHER" id="PTHR34702:SF1">
    <property type="entry name" value="NA(+)_H(+) ANTIPORTER SUBUNIT F"/>
    <property type="match status" value="1"/>
</dbReference>
<gene>
    <name evidence="8" type="primary">mrpF</name>
    <name evidence="8" type="ORF">AHOG_25135</name>
</gene>
<evidence type="ECO:0000313" key="8">
    <source>
        <dbReference type="EMBL" id="ASO22632.1"/>
    </source>
</evidence>
<evidence type="ECO:0000256" key="4">
    <source>
        <dbReference type="ARBA" id="ARBA00022475"/>
    </source>
</evidence>
<dbReference type="Pfam" id="PF04066">
    <property type="entry name" value="MrpF_PhaF"/>
    <property type="match status" value="1"/>
</dbReference>
<dbReference type="GO" id="GO:0015385">
    <property type="term" value="F:sodium:proton antiporter activity"/>
    <property type="evidence" value="ECO:0007669"/>
    <property type="project" value="TreeGrafter"/>
</dbReference>
<dbReference type="InterPro" id="IPR007208">
    <property type="entry name" value="MrpF/PhaF-like"/>
</dbReference>
<keyword evidence="5" id="KW-0812">Transmembrane</keyword>
<dbReference type="KEGG" id="ahg:AHOG_25135"/>
<proteinExistence type="inferred from homology"/>
<keyword evidence="3" id="KW-0813">Transport</keyword>
<evidence type="ECO:0000256" key="6">
    <source>
        <dbReference type="ARBA" id="ARBA00022989"/>
    </source>
</evidence>
<dbReference type="AlphaFoldDB" id="A0A221W9D5"/>
<dbReference type="RefSeq" id="WP_093943546.1">
    <property type="nucleotide sequence ID" value="NZ_CP022521.1"/>
</dbReference>
<reference evidence="8 9" key="1">
    <citation type="submission" date="2017-07" db="EMBL/GenBank/DDBJ databases">
        <title>Complete genome sequence of Actinoalloteichus hoggarensis DSM 45943, type strain of Actinoalloteichus hoggarensis.</title>
        <authorList>
            <person name="Ruckert C."/>
            <person name="Nouioui I."/>
            <person name="Willmese J."/>
            <person name="van Wezel G."/>
            <person name="Klenk H.-P."/>
            <person name="Kalinowski J."/>
            <person name="Zotchev S.B."/>
        </authorList>
    </citation>
    <scope>NUCLEOTIDE SEQUENCE [LARGE SCALE GENOMIC DNA]</scope>
    <source>
        <strain evidence="8 9">DSM 45943</strain>
    </source>
</reference>
<evidence type="ECO:0000313" key="9">
    <source>
        <dbReference type="Proteomes" id="UP000204221"/>
    </source>
</evidence>
<organism evidence="8 9">
    <name type="scientific">Actinoalloteichus hoggarensis</name>
    <dbReference type="NCBI Taxonomy" id="1470176"/>
    <lineage>
        <taxon>Bacteria</taxon>
        <taxon>Bacillati</taxon>
        <taxon>Actinomycetota</taxon>
        <taxon>Actinomycetes</taxon>
        <taxon>Pseudonocardiales</taxon>
        <taxon>Pseudonocardiaceae</taxon>
        <taxon>Actinoalloteichus</taxon>
    </lineage>
</organism>
<dbReference type="PANTHER" id="PTHR34702">
    <property type="entry name" value="NA(+)/H(+) ANTIPORTER SUBUNIT F1"/>
    <property type="match status" value="1"/>
</dbReference>
<keyword evidence="9" id="KW-1185">Reference proteome</keyword>
<keyword evidence="4" id="KW-1003">Cell membrane</keyword>
<dbReference type="Proteomes" id="UP000204221">
    <property type="component" value="Chromosome"/>
</dbReference>
<keyword evidence="7" id="KW-0472">Membrane</keyword>
<dbReference type="EMBL" id="CP022521">
    <property type="protein sequence ID" value="ASO22632.1"/>
    <property type="molecule type" value="Genomic_DNA"/>
</dbReference>
<sequence>MEIVFAITLALLCVAALIIVVRLVRGPTTLDRIVAVDVFVTLIIGGTAVGMASQADGSNIALLVGVALLGFIGSMTVVRMVERKGTHR</sequence>
<evidence type="ECO:0000256" key="5">
    <source>
        <dbReference type="ARBA" id="ARBA00022692"/>
    </source>
</evidence>
<dbReference type="OrthoDB" id="3733837at2"/>
<evidence type="ECO:0000256" key="7">
    <source>
        <dbReference type="ARBA" id="ARBA00023136"/>
    </source>
</evidence>
<comment type="similarity">
    <text evidence="2">Belongs to the CPA3 antiporters (TC 2.A.63) subunit F family.</text>
</comment>
<accession>A0A221W9D5</accession>
<evidence type="ECO:0000256" key="3">
    <source>
        <dbReference type="ARBA" id="ARBA00022448"/>
    </source>
</evidence>